<dbReference type="EMBL" id="NSDM01000008">
    <property type="protein sequence ID" value="MDQ2586052.1"/>
    <property type="molecule type" value="Genomic_DNA"/>
</dbReference>
<dbReference type="Proteomes" id="UP001225605">
    <property type="component" value="Unassembled WGS sequence"/>
</dbReference>
<reference evidence="2 3" key="1">
    <citation type="submission" date="2017-06" db="EMBL/GenBank/DDBJ databases">
        <title>Cultured bacterium strain Saccharothrix yanglingensis Hhs.015.</title>
        <authorList>
            <person name="Xia Y."/>
        </authorList>
    </citation>
    <scope>NUCLEOTIDE SEQUENCE [LARGE SCALE GENOMIC DNA]</scope>
    <source>
        <strain evidence="2 3">Hhs.015</strain>
    </source>
</reference>
<feature type="compositionally biased region" description="Low complexity" evidence="1">
    <location>
        <begin position="51"/>
        <end position="66"/>
    </location>
</feature>
<proteinExistence type="predicted"/>
<sequence>MRVENRWGAFPVALCAAVAYAVVGGAAGVLALRAATPVTPPPTAEAPPLPAVTVPPSAAPTTAAPTTAPPSSAPTPVPPGFRAVSAPGGLSTVVPASWSTSTGTAVTTLVAVDPADARREVRLGGAPVTDPAKTLPARITEAAADREREAGHSRIALSETSTRGFPAVRWEFEEGSDRGPKRVAATFWEVGGVEYVLYAAGPPDEWGTTRELLDVMIRHATP</sequence>
<protein>
    <recommendedName>
        <fullName evidence="4">Fibronectin attachment protein</fullName>
    </recommendedName>
</protein>
<dbReference type="RefSeq" id="WP_306747279.1">
    <property type="nucleotide sequence ID" value="NZ_NSDM01000008.1"/>
</dbReference>
<gene>
    <name evidence="2" type="ORF">CKY47_19080</name>
</gene>
<evidence type="ECO:0000313" key="3">
    <source>
        <dbReference type="Proteomes" id="UP001225605"/>
    </source>
</evidence>
<feature type="region of interest" description="Disordered" evidence="1">
    <location>
        <begin position="41"/>
        <end position="77"/>
    </location>
</feature>
<name>A0ABU0X363_9PSEU</name>
<evidence type="ECO:0000313" key="2">
    <source>
        <dbReference type="EMBL" id="MDQ2586052.1"/>
    </source>
</evidence>
<feature type="compositionally biased region" description="Pro residues" evidence="1">
    <location>
        <begin position="67"/>
        <end position="77"/>
    </location>
</feature>
<organism evidence="2 3">
    <name type="scientific">Saccharothrix yanglingensis</name>
    <dbReference type="NCBI Taxonomy" id="659496"/>
    <lineage>
        <taxon>Bacteria</taxon>
        <taxon>Bacillati</taxon>
        <taxon>Actinomycetota</taxon>
        <taxon>Actinomycetes</taxon>
        <taxon>Pseudonocardiales</taxon>
        <taxon>Pseudonocardiaceae</taxon>
        <taxon>Saccharothrix</taxon>
    </lineage>
</organism>
<comment type="caution">
    <text evidence="2">The sequence shown here is derived from an EMBL/GenBank/DDBJ whole genome shotgun (WGS) entry which is preliminary data.</text>
</comment>
<evidence type="ECO:0008006" key="4">
    <source>
        <dbReference type="Google" id="ProtNLM"/>
    </source>
</evidence>
<feature type="compositionally biased region" description="Pro residues" evidence="1">
    <location>
        <begin position="41"/>
        <end position="50"/>
    </location>
</feature>
<keyword evidence="3" id="KW-1185">Reference proteome</keyword>
<evidence type="ECO:0000256" key="1">
    <source>
        <dbReference type="SAM" id="MobiDB-lite"/>
    </source>
</evidence>
<accession>A0ABU0X363</accession>